<evidence type="ECO:0000313" key="3">
    <source>
        <dbReference type="EMBL" id="CAL1387889.1"/>
    </source>
</evidence>
<dbReference type="EMBL" id="OZ034818">
    <property type="protein sequence ID" value="CAL1387889.1"/>
    <property type="molecule type" value="Genomic_DNA"/>
</dbReference>
<dbReference type="AlphaFoldDB" id="A0AAV2EPN7"/>
<evidence type="ECO:0000256" key="1">
    <source>
        <dbReference type="SAM" id="MobiDB-lite"/>
    </source>
</evidence>
<gene>
    <name evidence="3" type="ORF">LTRI10_LOCUS28842</name>
</gene>
<feature type="region of interest" description="Disordered" evidence="1">
    <location>
        <begin position="84"/>
        <end position="118"/>
    </location>
</feature>
<feature type="region of interest" description="Disordered" evidence="1">
    <location>
        <begin position="1"/>
        <end position="24"/>
    </location>
</feature>
<dbReference type="InterPro" id="IPR019557">
    <property type="entry name" value="AminoTfrase-like_pln_mobile"/>
</dbReference>
<evidence type="ECO:0000259" key="2">
    <source>
        <dbReference type="Pfam" id="PF10536"/>
    </source>
</evidence>
<organism evidence="3 4">
    <name type="scientific">Linum trigynum</name>
    <dbReference type="NCBI Taxonomy" id="586398"/>
    <lineage>
        <taxon>Eukaryota</taxon>
        <taxon>Viridiplantae</taxon>
        <taxon>Streptophyta</taxon>
        <taxon>Embryophyta</taxon>
        <taxon>Tracheophyta</taxon>
        <taxon>Spermatophyta</taxon>
        <taxon>Magnoliopsida</taxon>
        <taxon>eudicotyledons</taxon>
        <taxon>Gunneridae</taxon>
        <taxon>Pentapetalae</taxon>
        <taxon>rosids</taxon>
        <taxon>fabids</taxon>
        <taxon>Malpighiales</taxon>
        <taxon>Linaceae</taxon>
        <taxon>Linum</taxon>
    </lineage>
</organism>
<evidence type="ECO:0000313" key="4">
    <source>
        <dbReference type="Proteomes" id="UP001497516"/>
    </source>
</evidence>
<dbReference type="Pfam" id="PF10536">
    <property type="entry name" value="PMD"/>
    <property type="match status" value="1"/>
</dbReference>
<keyword evidence="4" id="KW-1185">Reference proteome</keyword>
<feature type="compositionally biased region" description="Acidic residues" evidence="1">
    <location>
        <begin position="50"/>
        <end position="61"/>
    </location>
</feature>
<dbReference type="Proteomes" id="UP001497516">
    <property type="component" value="Chromosome 5"/>
</dbReference>
<sequence>MGKKKKKNVEIVHPDGNPTQGQLSLCRGITSTPVLEDSVAWEPRWSDSVTGDDDDIDDDNEVGNVPPEGDVVVVKTIGVETSSTASSCFRGPSRRYIAAPSGENGNDRRRRKKKTSRQDMSWFLTSDSEICSGGPVIPDVIPSFGGHVALALWTSPEKDRGVLECFHRPGKVESLRRYQWSVEGSREIVRDTRLSHLAGCMIHHLDVALLSAFVERWQPDTNTFHMPFGEMTILLHDVHHILRIPVEGVMMRDEASADILKADMSGLVRLSVDASVGGEWKSKWFVNGGMHGDGVLVRARELQIEEVEVQCYLFVLLGSTLFVDKSRDRIRPAINLFLKDHRSVAGYAWGAAALAYLYRQLGVATRVDSKSICGCLTLLQAWIYEYFPLFRPSQLVQSADAPRASSWVCPRLSGGDDARQRLLGYRHMLNEMSPDDVTWTPYGRFPGKEVPRSLFTGVIRFSDIAEVYDPGRCRRQFGYRQIVPRPTMVPGEHYRPTSGISYSVFWSKSVDQLWDNLPGHSLHLDFDSFPCELPSEVDEGYIDWYQTRSHPLINHLSFKGKSLCRPVLLDKLCEQIVDRLGPVLKVRDRAHFVEHAAEYYQILTTTHELYDQYIGAQPR</sequence>
<feature type="region of interest" description="Disordered" evidence="1">
    <location>
        <begin position="43"/>
        <end position="67"/>
    </location>
</feature>
<dbReference type="PANTHER" id="PTHR46033">
    <property type="entry name" value="PROTEIN MAIN-LIKE 2"/>
    <property type="match status" value="1"/>
</dbReference>
<protein>
    <recommendedName>
        <fullName evidence="2">Aminotransferase-like plant mobile domain-containing protein</fullName>
    </recommendedName>
</protein>
<accession>A0AAV2EPN7</accession>
<name>A0AAV2EPN7_9ROSI</name>
<feature type="domain" description="Aminotransferase-like plant mobile" evidence="2">
    <location>
        <begin position="205"/>
        <end position="546"/>
    </location>
</feature>
<reference evidence="3 4" key="1">
    <citation type="submission" date="2024-04" db="EMBL/GenBank/DDBJ databases">
        <authorList>
            <person name="Fracassetti M."/>
        </authorList>
    </citation>
    <scope>NUCLEOTIDE SEQUENCE [LARGE SCALE GENOMIC DNA]</scope>
</reference>
<proteinExistence type="predicted"/>
<dbReference type="InterPro" id="IPR044824">
    <property type="entry name" value="MAIN-like"/>
</dbReference>
<dbReference type="PANTHER" id="PTHR46033:SF8">
    <property type="entry name" value="PROTEIN MAINTENANCE OF MERISTEMS-LIKE"/>
    <property type="match status" value="1"/>
</dbReference>
<dbReference type="GO" id="GO:0010073">
    <property type="term" value="P:meristem maintenance"/>
    <property type="evidence" value="ECO:0007669"/>
    <property type="project" value="InterPro"/>
</dbReference>